<dbReference type="AlphaFoldDB" id="A0A5N6RH27"/>
<gene>
    <name evidence="1" type="ORF">FH972_015750</name>
</gene>
<name>A0A5N6RH27_9ROSI</name>
<reference evidence="1 2" key="1">
    <citation type="submission" date="2019-06" db="EMBL/GenBank/DDBJ databases">
        <title>A chromosomal-level reference genome of Carpinus fangiana (Coryloideae, Betulaceae).</title>
        <authorList>
            <person name="Yang X."/>
            <person name="Wang Z."/>
            <person name="Zhang L."/>
            <person name="Hao G."/>
            <person name="Liu J."/>
            <person name="Yang Y."/>
        </authorList>
    </citation>
    <scope>NUCLEOTIDE SEQUENCE [LARGE SCALE GENOMIC DNA]</scope>
    <source>
        <strain evidence="1">Cfa_2016G</strain>
        <tissue evidence="1">Leaf</tissue>
    </source>
</reference>
<dbReference type="Proteomes" id="UP000327013">
    <property type="component" value="Chromosome 6"/>
</dbReference>
<accession>A0A5N6RH27</accession>
<dbReference type="EMBL" id="CM017326">
    <property type="protein sequence ID" value="KAE8077160.1"/>
    <property type="molecule type" value="Genomic_DNA"/>
</dbReference>
<protein>
    <submittedName>
        <fullName evidence="1">Uncharacterized protein</fullName>
    </submittedName>
</protein>
<proteinExistence type="predicted"/>
<sequence length="70" mass="7848">MALLLLTTSLKRKIKFISTMSFCRAWGSPVGHLLKITSSKLKEAMLCYTLLLQSETEENMGPLCTQKKAL</sequence>
<evidence type="ECO:0000313" key="1">
    <source>
        <dbReference type="EMBL" id="KAE8077160.1"/>
    </source>
</evidence>
<evidence type="ECO:0000313" key="2">
    <source>
        <dbReference type="Proteomes" id="UP000327013"/>
    </source>
</evidence>
<organism evidence="1 2">
    <name type="scientific">Carpinus fangiana</name>
    <dbReference type="NCBI Taxonomy" id="176857"/>
    <lineage>
        <taxon>Eukaryota</taxon>
        <taxon>Viridiplantae</taxon>
        <taxon>Streptophyta</taxon>
        <taxon>Embryophyta</taxon>
        <taxon>Tracheophyta</taxon>
        <taxon>Spermatophyta</taxon>
        <taxon>Magnoliopsida</taxon>
        <taxon>eudicotyledons</taxon>
        <taxon>Gunneridae</taxon>
        <taxon>Pentapetalae</taxon>
        <taxon>rosids</taxon>
        <taxon>fabids</taxon>
        <taxon>Fagales</taxon>
        <taxon>Betulaceae</taxon>
        <taxon>Carpinus</taxon>
    </lineage>
</organism>
<keyword evidence="2" id="KW-1185">Reference proteome</keyword>